<gene>
    <name evidence="3" type="ORF">AMS68_005616</name>
</gene>
<name>A0A6H0XZQ4_9PEZI</name>
<dbReference type="Proteomes" id="UP000503462">
    <property type="component" value="Chromosome 4"/>
</dbReference>
<dbReference type="EMBL" id="CP051142">
    <property type="protein sequence ID" value="QIX00099.1"/>
    <property type="molecule type" value="Genomic_DNA"/>
</dbReference>
<evidence type="ECO:0000256" key="1">
    <source>
        <dbReference type="SAM" id="Coils"/>
    </source>
</evidence>
<evidence type="ECO:0000313" key="3">
    <source>
        <dbReference type="EMBL" id="QIX00099.1"/>
    </source>
</evidence>
<accession>A0A6H0XZQ4</accession>
<dbReference type="AlphaFoldDB" id="A0A6H0XZQ4"/>
<organism evidence="3 4">
    <name type="scientific">Peltaster fructicola</name>
    <dbReference type="NCBI Taxonomy" id="286661"/>
    <lineage>
        <taxon>Eukaryota</taxon>
        <taxon>Fungi</taxon>
        <taxon>Dikarya</taxon>
        <taxon>Ascomycota</taxon>
        <taxon>Pezizomycotina</taxon>
        <taxon>Dothideomycetes</taxon>
        <taxon>Dothideomycetes incertae sedis</taxon>
        <taxon>Peltaster</taxon>
    </lineage>
</organism>
<dbReference type="OrthoDB" id="3648067at2759"/>
<reference evidence="3 4" key="1">
    <citation type="journal article" date="2016" name="Sci. Rep.">
        <title>Peltaster fructicola genome reveals evolution from an invasive phytopathogen to an ectophytic parasite.</title>
        <authorList>
            <person name="Xu C."/>
            <person name="Chen H."/>
            <person name="Gleason M.L."/>
            <person name="Xu J.R."/>
            <person name="Liu H."/>
            <person name="Zhang R."/>
            <person name="Sun G."/>
        </authorList>
    </citation>
    <scope>NUCLEOTIDE SEQUENCE [LARGE SCALE GENOMIC DNA]</scope>
    <source>
        <strain evidence="3 4">LNHT1506</strain>
    </source>
</reference>
<feature type="coiled-coil region" evidence="1">
    <location>
        <begin position="352"/>
        <end position="383"/>
    </location>
</feature>
<keyword evidence="1" id="KW-0175">Coiled coil</keyword>
<feature type="compositionally biased region" description="Basic and acidic residues" evidence="2">
    <location>
        <begin position="401"/>
        <end position="415"/>
    </location>
</feature>
<feature type="region of interest" description="Disordered" evidence="2">
    <location>
        <begin position="312"/>
        <end position="351"/>
    </location>
</feature>
<sequence length="469" mass="52491">MATERPGGIGSLVVIASIEETYSSQGYAPDRNDYPDRLLGNWEYRPDNVRDSGIPPTHCLGVTNVNRSVIPQKCNKFFTTFEGLRYGSRPVAKFVFYYRGKAAIYNANCMPCPNKAYPVQEEHEEEAPIESEELESPASAEDDASMTLFMASAEDQPAQPKRKKLGGTLTLPKAYHTIEQKPKSFQQLVTQSGRSHDNRTSPVFWARERSSTTKHGDSIGAAVAASRTVYIAGKKYVMLSIRSIDDLMLKEGVPLVQLLNYVFQDLPKEDRSEAAKVLIQHMTGFAVVLQTKDRRLVCVRLADLPKGVVAKRQLKRQGSPGSPKSSEKRLHTRTGPQPVQQTKSDQSRNKIKHKAMERLQQLREAQRQLAEEEAAAVAELENAGRGEVEEVMGHMNMQEASYHEHTRESAERVNSIEDAEHEQSQEDDNSRNYNLQAVGYYQSPSPEDEAAEYESESAPHDSDGSSYKP</sequence>
<protein>
    <submittedName>
        <fullName evidence="3">Uncharacterized protein</fullName>
    </submittedName>
</protein>
<evidence type="ECO:0000256" key="2">
    <source>
        <dbReference type="SAM" id="MobiDB-lite"/>
    </source>
</evidence>
<feature type="compositionally biased region" description="Polar residues" evidence="2">
    <location>
        <begin position="334"/>
        <end position="344"/>
    </location>
</feature>
<feature type="compositionally biased region" description="Acidic residues" evidence="2">
    <location>
        <begin position="446"/>
        <end position="455"/>
    </location>
</feature>
<feature type="region of interest" description="Disordered" evidence="2">
    <location>
        <begin position="401"/>
        <end position="469"/>
    </location>
</feature>
<feature type="region of interest" description="Disordered" evidence="2">
    <location>
        <begin position="120"/>
        <end position="141"/>
    </location>
</feature>
<feature type="compositionally biased region" description="Acidic residues" evidence="2">
    <location>
        <begin position="122"/>
        <end position="141"/>
    </location>
</feature>
<evidence type="ECO:0000313" key="4">
    <source>
        <dbReference type="Proteomes" id="UP000503462"/>
    </source>
</evidence>
<feature type="compositionally biased region" description="Basic and acidic residues" evidence="2">
    <location>
        <begin position="421"/>
        <end position="430"/>
    </location>
</feature>
<keyword evidence="4" id="KW-1185">Reference proteome</keyword>
<proteinExistence type="predicted"/>